<accession>A0A6J6FBV9</accession>
<evidence type="ECO:0000313" key="1">
    <source>
        <dbReference type="EMBL" id="CAB4582068.1"/>
    </source>
</evidence>
<gene>
    <name evidence="1" type="ORF">UFOPK1766_00517</name>
</gene>
<protein>
    <submittedName>
        <fullName evidence="1">Unannotated protein</fullName>
    </submittedName>
</protein>
<dbReference type="Gene3D" id="3.40.630.10">
    <property type="entry name" value="Zn peptidases"/>
    <property type="match status" value="1"/>
</dbReference>
<reference evidence="1" key="1">
    <citation type="submission" date="2020-05" db="EMBL/GenBank/DDBJ databases">
        <authorList>
            <person name="Chiriac C."/>
            <person name="Salcher M."/>
            <person name="Ghai R."/>
            <person name="Kavagutti S V."/>
        </authorList>
    </citation>
    <scope>NUCLEOTIDE SEQUENCE</scope>
</reference>
<name>A0A6J6FBV9_9ZZZZ</name>
<sequence>MALYEKLETVAASLALPKIGNASVGGASDGNIAAAAGAKVLDGLGAEGLGAHAPSEFIKISTVEPRIKLINAFINELLK</sequence>
<dbReference type="SUPFAM" id="SSF53187">
    <property type="entry name" value="Zn-dependent exopeptidases"/>
    <property type="match status" value="1"/>
</dbReference>
<organism evidence="1">
    <name type="scientific">freshwater metagenome</name>
    <dbReference type="NCBI Taxonomy" id="449393"/>
    <lineage>
        <taxon>unclassified sequences</taxon>
        <taxon>metagenomes</taxon>
        <taxon>ecological metagenomes</taxon>
    </lineage>
</organism>
<dbReference type="EMBL" id="CAEZTW010000079">
    <property type="protein sequence ID" value="CAB4582068.1"/>
    <property type="molecule type" value="Genomic_DNA"/>
</dbReference>
<dbReference type="AlphaFoldDB" id="A0A6J6FBV9"/>
<proteinExistence type="predicted"/>